<name>A0AAW0F0I4_9TRYP</name>
<feature type="region of interest" description="Disordered" evidence="1">
    <location>
        <begin position="68"/>
        <end position="146"/>
    </location>
</feature>
<sequence>MLCDERGAVCVSADAFYRHCTVCGKELEDIPTIACDACGSRTHITCARDVYSNEWLYDEVALPAATSGGASVSGGGGGSSSGARPPRTTAASAKHRWSPGAAPATESDGACAAAATARTAVHSGHPLHSPPLSRDASHTSLPLPSPQALRSAAARIDKTYHYYCHPDCAMGMEVMRNPHFDPAVSRNVERAFTREWNRALESLVSAGVLQRHARACSGIDNDGAGGEAAVMEPSLPVLSTTVTTPVTATCALPGSGTRQPDGAPIADTEGCHPAIAQEVSRLYHQLRAEAWAEYYEQERHHVGHPLFYAPPYLDIARDAAVGHVMEAASPQGQAARLYLLDPRTHPAGSAVAVPRGVLARWQHPPTAAPRIKENDSNNFVAESLQRIVGGAETPETVMVYRRCGKEGRVLARRDAD</sequence>
<reference evidence="2 3" key="1">
    <citation type="journal article" date="2021" name="MBio">
        <title>A New Model Trypanosomatid, Novymonas esmeraldas: Genomic Perception of Its 'Candidatus Pandoraea novymonadis' Endosymbiont.</title>
        <authorList>
            <person name="Zakharova A."/>
            <person name="Saura A."/>
            <person name="Butenko A."/>
            <person name="Podesvova L."/>
            <person name="Warmusova S."/>
            <person name="Kostygov A.Y."/>
            <person name="Nenarokova A."/>
            <person name="Lukes J."/>
            <person name="Opperdoes F.R."/>
            <person name="Yurchenko V."/>
        </authorList>
    </citation>
    <scope>NUCLEOTIDE SEQUENCE [LARGE SCALE GENOMIC DNA]</scope>
    <source>
        <strain evidence="2 3">E262AT.01</strain>
    </source>
</reference>
<evidence type="ECO:0000256" key="1">
    <source>
        <dbReference type="SAM" id="MobiDB-lite"/>
    </source>
</evidence>
<feature type="compositionally biased region" description="Gly residues" evidence="1">
    <location>
        <begin position="71"/>
        <end position="80"/>
    </location>
</feature>
<organism evidence="2 3">
    <name type="scientific">Novymonas esmeraldas</name>
    <dbReference type="NCBI Taxonomy" id="1808958"/>
    <lineage>
        <taxon>Eukaryota</taxon>
        <taxon>Discoba</taxon>
        <taxon>Euglenozoa</taxon>
        <taxon>Kinetoplastea</taxon>
        <taxon>Metakinetoplastina</taxon>
        <taxon>Trypanosomatida</taxon>
        <taxon>Trypanosomatidae</taxon>
        <taxon>Novymonas</taxon>
    </lineage>
</organism>
<gene>
    <name evidence="2" type="ORF">NESM_000878900</name>
</gene>
<accession>A0AAW0F0I4</accession>
<evidence type="ECO:0008006" key="4">
    <source>
        <dbReference type="Google" id="ProtNLM"/>
    </source>
</evidence>
<dbReference type="Proteomes" id="UP001430356">
    <property type="component" value="Unassembled WGS sequence"/>
</dbReference>
<protein>
    <recommendedName>
        <fullName evidence="4">Zinc finger PHD-type domain-containing protein</fullName>
    </recommendedName>
</protein>
<keyword evidence="3" id="KW-1185">Reference proteome</keyword>
<comment type="caution">
    <text evidence="2">The sequence shown here is derived from an EMBL/GenBank/DDBJ whole genome shotgun (WGS) entry which is preliminary data.</text>
</comment>
<proteinExistence type="predicted"/>
<dbReference type="AlphaFoldDB" id="A0AAW0F0I4"/>
<feature type="compositionally biased region" description="Low complexity" evidence="1">
    <location>
        <begin position="104"/>
        <end position="120"/>
    </location>
</feature>
<evidence type="ECO:0000313" key="3">
    <source>
        <dbReference type="Proteomes" id="UP001430356"/>
    </source>
</evidence>
<evidence type="ECO:0000313" key="2">
    <source>
        <dbReference type="EMBL" id="KAK7199099.1"/>
    </source>
</evidence>
<dbReference type="EMBL" id="JAECZO010000212">
    <property type="protein sequence ID" value="KAK7199099.1"/>
    <property type="molecule type" value="Genomic_DNA"/>
</dbReference>